<dbReference type="Proteomes" id="UP000286268">
    <property type="component" value="Chromosome"/>
</dbReference>
<organism evidence="1 2">
    <name type="scientific">Clostridium manihotivorum</name>
    <dbReference type="NCBI Taxonomy" id="2320868"/>
    <lineage>
        <taxon>Bacteria</taxon>
        <taxon>Bacillati</taxon>
        <taxon>Bacillota</taxon>
        <taxon>Clostridia</taxon>
        <taxon>Eubacteriales</taxon>
        <taxon>Clostridiaceae</taxon>
        <taxon>Clostridium</taxon>
    </lineage>
</organism>
<dbReference type="InterPro" id="IPR017259">
    <property type="entry name" value="UCP037672"/>
</dbReference>
<dbReference type="AlphaFoldDB" id="A0A410E1X4"/>
<dbReference type="Pfam" id="PF12650">
    <property type="entry name" value="DUF3784"/>
    <property type="match status" value="1"/>
</dbReference>
<evidence type="ECO:0000313" key="1">
    <source>
        <dbReference type="EMBL" id="QAA35315.1"/>
    </source>
</evidence>
<evidence type="ECO:0000313" key="2">
    <source>
        <dbReference type="Proteomes" id="UP000286268"/>
    </source>
</evidence>
<dbReference type="KEGG" id="cmah:C1I91_15380"/>
<evidence type="ECO:0008006" key="3">
    <source>
        <dbReference type="Google" id="ProtNLM"/>
    </source>
</evidence>
<protein>
    <recommendedName>
        <fullName evidence="3">DUF3784 domain-containing protein</fullName>
    </recommendedName>
</protein>
<keyword evidence="2" id="KW-1185">Reference proteome</keyword>
<accession>A0A410E1X4</accession>
<sequence>MLGIIMLAVLTVLSLILISGKGGILLAGYNTLSKEEK</sequence>
<gene>
    <name evidence="1" type="ORF">C1I91_15380</name>
</gene>
<proteinExistence type="predicted"/>
<name>A0A410E1X4_9CLOT</name>
<reference evidence="1 2" key="1">
    <citation type="submission" date="2018-01" db="EMBL/GenBank/DDBJ databases">
        <title>Genome Sequencing and Assembly of Anaerobacter polyendosporus strain CT4.</title>
        <authorList>
            <person name="Tachaapaikoon C."/>
            <person name="Sutheeworapong S."/>
            <person name="Jenjaroenpun P."/>
            <person name="Wongsurawat T."/>
            <person name="Nookeaw I."/>
            <person name="Cheawchanlertfa P."/>
            <person name="Kosugi A."/>
            <person name="Cheevadhanarak S."/>
            <person name="Ratanakhanokchai K."/>
        </authorList>
    </citation>
    <scope>NUCLEOTIDE SEQUENCE [LARGE SCALE GENOMIC DNA]</scope>
    <source>
        <strain evidence="1 2">CT4</strain>
    </source>
</reference>
<dbReference type="EMBL" id="CP025746">
    <property type="protein sequence ID" value="QAA35315.1"/>
    <property type="molecule type" value="Genomic_DNA"/>
</dbReference>